<feature type="transmembrane region" description="Helical" evidence="6">
    <location>
        <begin position="56"/>
        <end position="81"/>
    </location>
</feature>
<feature type="transmembrane region" description="Helical" evidence="6">
    <location>
        <begin position="212"/>
        <end position="235"/>
    </location>
</feature>
<organism evidence="7 8">
    <name type="scientific">Periweissella beninensis</name>
    <dbReference type="NCBI Taxonomy" id="504936"/>
    <lineage>
        <taxon>Bacteria</taxon>
        <taxon>Bacillati</taxon>
        <taxon>Bacillota</taxon>
        <taxon>Bacilli</taxon>
        <taxon>Lactobacillales</taxon>
        <taxon>Lactobacillaceae</taxon>
        <taxon>Periweissella</taxon>
    </lineage>
</organism>
<feature type="transmembrane region" description="Helical" evidence="6">
    <location>
        <begin position="174"/>
        <end position="191"/>
    </location>
</feature>
<dbReference type="RefSeq" id="WP_205143170.1">
    <property type="nucleotide sequence ID" value="NZ_JAFBDN010000003.1"/>
</dbReference>
<feature type="transmembrane region" description="Helical" evidence="6">
    <location>
        <begin position="151"/>
        <end position="168"/>
    </location>
</feature>
<reference evidence="7" key="1">
    <citation type="submission" date="2021-04" db="EMBL/GenBank/DDBJ databases">
        <title>Taxonomic assessment of Weissella genus.</title>
        <authorList>
            <person name="Fanelli F."/>
            <person name="Chieffi D."/>
            <person name="Dell'Aquila A."/>
            <person name="Gyu-Sung C."/>
            <person name="Franz C.M.A.P."/>
            <person name="Fusco V."/>
        </authorList>
    </citation>
    <scope>NUCLEOTIDE SEQUENCE</scope>
    <source>
        <strain evidence="7">LMG 25373</strain>
    </source>
</reference>
<feature type="transmembrane region" description="Helical" evidence="6">
    <location>
        <begin position="31"/>
        <end position="50"/>
    </location>
</feature>
<evidence type="ECO:0000256" key="5">
    <source>
        <dbReference type="ARBA" id="ARBA00023136"/>
    </source>
</evidence>
<accession>A0ABT0VH64</accession>
<protein>
    <submittedName>
        <fullName evidence="7">Bax inhibitor-1/YccA family protein</fullName>
    </submittedName>
</protein>
<proteinExistence type="inferred from homology"/>
<evidence type="ECO:0000313" key="7">
    <source>
        <dbReference type="EMBL" id="MCM2436729.1"/>
    </source>
</evidence>
<name>A0ABT0VH64_9LACO</name>
<sequence>MNNDNLSYYQNNGQGKVINNETGLRTFFSKMYSYMGLALLVSGLTAYLTYSVFPSLMYAIASSTVVMLIVVAIEIGLVVMINTKAMRSAVSALPLLVLFSVVNGLTLSVIFARYTNASLLGAFVGTAAIFVAMSAYGRVTKKSMNGLGSHLFGLLIGLLVASVVNIFLQNSVVTLFLSWASVVIFSLLSMYDTNKMKQLYLAHGTQANMTGLAVSGALNLYLDFVNIFLSLLQIFGGSRD</sequence>
<dbReference type="PANTHER" id="PTHR23291">
    <property type="entry name" value="BAX INHIBITOR-RELATED"/>
    <property type="match status" value="1"/>
</dbReference>
<keyword evidence="8" id="KW-1185">Reference proteome</keyword>
<evidence type="ECO:0000256" key="4">
    <source>
        <dbReference type="ARBA" id="ARBA00022989"/>
    </source>
</evidence>
<keyword evidence="4 6" id="KW-1133">Transmembrane helix</keyword>
<comment type="subcellular location">
    <subcellularLocation>
        <location evidence="1">Membrane</location>
        <topology evidence="1">Multi-pass membrane protein</topology>
    </subcellularLocation>
</comment>
<dbReference type="CDD" id="cd10432">
    <property type="entry name" value="BI-1-like_bacterial"/>
    <property type="match status" value="1"/>
</dbReference>
<evidence type="ECO:0000256" key="3">
    <source>
        <dbReference type="ARBA" id="ARBA00022692"/>
    </source>
</evidence>
<dbReference type="Pfam" id="PF01027">
    <property type="entry name" value="Bax1-I"/>
    <property type="match status" value="1"/>
</dbReference>
<comment type="similarity">
    <text evidence="2 6">Belongs to the BI1 family.</text>
</comment>
<evidence type="ECO:0000313" key="8">
    <source>
        <dbReference type="Proteomes" id="UP001057481"/>
    </source>
</evidence>
<comment type="caution">
    <text evidence="7">The sequence shown here is derived from an EMBL/GenBank/DDBJ whole genome shotgun (WGS) entry which is preliminary data.</text>
</comment>
<keyword evidence="3 6" id="KW-0812">Transmembrane</keyword>
<dbReference type="EMBL" id="JAGMVS010000038">
    <property type="protein sequence ID" value="MCM2436729.1"/>
    <property type="molecule type" value="Genomic_DNA"/>
</dbReference>
<dbReference type="PANTHER" id="PTHR23291:SF50">
    <property type="entry name" value="PROTEIN LIFEGUARD 4"/>
    <property type="match status" value="1"/>
</dbReference>
<dbReference type="Proteomes" id="UP001057481">
    <property type="component" value="Unassembled WGS sequence"/>
</dbReference>
<evidence type="ECO:0000256" key="2">
    <source>
        <dbReference type="ARBA" id="ARBA00010350"/>
    </source>
</evidence>
<feature type="transmembrane region" description="Helical" evidence="6">
    <location>
        <begin position="118"/>
        <end position="139"/>
    </location>
</feature>
<evidence type="ECO:0000256" key="6">
    <source>
        <dbReference type="RuleBase" id="RU004379"/>
    </source>
</evidence>
<evidence type="ECO:0000256" key="1">
    <source>
        <dbReference type="ARBA" id="ARBA00004141"/>
    </source>
</evidence>
<dbReference type="InterPro" id="IPR006214">
    <property type="entry name" value="Bax_inhibitor_1-related"/>
</dbReference>
<gene>
    <name evidence="7" type="ORF">KAK10_02125</name>
</gene>
<feature type="transmembrane region" description="Helical" evidence="6">
    <location>
        <begin position="93"/>
        <end position="112"/>
    </location>
</feature>
<keyword evidence="5 6" id="KW-0472">Membrane</keyword>